<dbReference type="RefSeq" id="WP_038500051.1">
    <property type="nucleotide sequence ID" value="NZ_AFWK01000064.1"/>
</dbReference>
<organism evidence="3 4">
    <name type="scientific">Basilea psittacipulmonis DSM 24701</name>
    <dbReference type="NCBI Taxonomy" id="1072685"/>
    <lineage>
        <taxon>Bacteria</taxon>
        <taxon>Pseudomonadati</taxon>
        <taxon>Pseudomonadota</taxon>
        <taxon>Betaproteobacteria</taxon>
        <taxon>Burkholderiales</taxon>
        <taxon>Alcaligenaceae</taxon>
        <taxon>Basilea</taxon>
    </lineage>
</organism>
<dbReference type="KEGG" id="bpsi:IX83_05680"/>
<evidence type="ECO:0000313" key="4">
    <source>
        <dbReference type="Proteomes" id="UP000028945"/>
    </source>
</evidence>
<dbReference type="PANTHER" id="PTHR30160:SF15">
    <property type="entry name" value="GLYCOSYLTRANSFERASE HI_0523-RELATED"/>
    <property type="match status" value="1"/>
</dbReference>
<evidence type="ECO:0008006" key="5">
    <source>
        <dbReference type="Google" id="ProtNLM"/>
    </source>
</evidence>
<dbReference type="Pfam" id="PF01075">
    <property type="entry name" value="Glyco_transf_9"/>
    <property type="match status" value="1"/>
</dbReference>
<dbReference type="STRING" id="1072685.IX83_05680"/>
<dbReference type="Gene3D" id="3.40.50.2000">
    <property type="entry name" value="Glycogen Phosphorylase B"/>
    <property type="match status" value="2"/>
</dbReference>
<dbReference type="InterPro" id="IPR051199">
    <property type="entry name" value="LPS_LOS_Heptosyltrfase"/>
</dbReference>
<keyword evidence="2" id="KW-0808">Transferase</keyword>
<proteinExistence type="predicted"/>
<keyword evidence="1" id="KW-0328">Glycosyltransferase</keyword>
<dbReference type="Proteomes" id="UP000028945">
    <property type="component" value="Chromosome"/>
</dbReference>
<dbReference type="AlphaFoldDB" id="A0A077DDE9"/>
<accession>A0A077DDE9</accession>
<dbReference type="GO" id="GO:0009244">
    <property type="term" value="P:lipopolysaccharide core region biosynthetic process"/>
    <property type="evidence" value="ECO:0007669"/>
    <property type="project" value="TreeGrafter"/>
</dbReference>
<evidence type="ECO:0000256" key="2">
    <source>
        <dbReference type="ARBA" id="ARBA00022679"/>
    </source>
</evidence>
<dbReference type="HOGENOM" id="CLU_056162_0_0_4"/>
<dbReference type="InterPro" id="IPR002201">
    <property type="entry name" value="Glyco_trans_9"/>
</dbReference>
<dbReference type="EMBL" id="CP009238">
    <property type="protein sequence ID" value="AIL32875.1"/>
    <property type="molecule type" value="Genomic_DNA"/>
</dbReference>
<evidence type="ECO:0000313" key="3">
    <source>
        <dbReference type="EMBL" id="AIL32875.1"/>
    </source>
</evidence>
<dbReference type="eggNOG" id="COG0859">
    <property type="taxonomic scope" value="Bacteria"/>
</dbReference>
<gene>
    <name evidence="3" type="ORF">IX83_05680</name>
</gene>
<dbReference type="GO" id="GO:0008713">
    <property type="term" value="F:ADP-heptose-lipopolysaccharide heptosyltransferase activity"/>
    <property type="evidence" value="ECO:0007669"/>
    <property type="project" value="TreeGrafter"/>
</dbReference>
<name>A0A077DDE9_9BURK</name>
<dbReference type="GO" id="GO:0005829">
    <property type="term" value="C:cytosol"/>
    <property type="evidence" value="ECO:0007669"/>
    <property type="project" value="TreeGrafter"/>
</dbReference>
<sequence length="349" mass="40355">MRKIRQALGRIRRSIGKFLLDKKVSPYTSSTPPQLKTIKKIVFLRQDGKIGDYIVSSFVFREIKKQSPDTHITVVATRALADLLEANPYIDEIYYVKRRHIWDLLKCGWYLSRQQIDAVIDLTHVINNRGLCLLRLIKAKVYVGSRKSHYKIFDISIDEACHFSELYIKAVESLGFKVVDRHYDIPAHAQSAQNVQNFLKVHSYQSYTAINFYGSSRHRKFGDKKIRELLAYLSQVIPNVKICLLSSPAMNEHLTTIAQSFEQTFVYPTQSIYDSIELIRNARLLISVDTATVHIACGLNKPIIAFYNHDDVNFKSWHPNCPDNAHVIRYVDNVDEIQPEQIQKEWLVS</sequence>
<evidence type="ECO:0000256" key="1">
    <source>
        <dbReference type="ARBA" id="ARBA00022676"/>
    </source>
</evidence>
<dbReference type="SUPFAM" id="SSF53756">
    <property type="entry name" value="UDP-Glycosyltransferase/glycogen phosphorylase"/>
    <property type="match status" value="1"/>
</dbReference>
<reference evidence="3 4" key="1">
    <citation type="journal article" date="2014" name="BMC Genomics">
        <title>A genomic perspective on a new bacterial genus and species from the Alcaligenaceae family, Basilea psittacipulmonis.</title>
        <authorList>
            <person name="Whiteson K.L."/>
            <person name="Hernandez D."/>
            <person name="Lazarevic V."/>
            <person name="Gaia N."/>
            <person name="Farinelli L."/>
            <person name="Francois P."/>
            <person name="Pilo P."/>
            <person name="Frey J."/>
            <person name="Schrenzel J."/>
        </authorList>
    </citation>
    <scope>NUCLEOTIDE SEQUENCE [LARGE SCALE GENOMIC DNA]</scope>
    <source>
        <strain evidence="3 4">DSM 24701</strain>
    </source>
</reference>
<dbReference type="OrthoDB" id="8576060at2"/>
<dbReference type="PANTHER" id="PTHR30160">
    <property type="entry name" value="TETRAACYLDISACCHARIDE 4'-KINASE-RELATED"/>
    <property type="match status" value="1"/>
</dbReference>
<protein>
    <recommendedName>
        <fullName evidence="5">Heptosyltransferase</fullName>
    </recommendedName>
</protein>
<dbReference type="CDD" id="cd03789">
    <property type="entry name" value="GT9_LPS_heptosyltransferase"/>
    <property type="match status" value="1"/>
</dbReference>
<keyword evidence="4" id="KW-1185">Reference proteome</keyword>